<reference evidence="2" key="2">
    <citation type="journal article" date="2015" name="J. Proteomics">
        <title>Sexual differences in the sialomes of the zebra tick, Rhipicephalus pulchellus.</title>
        <authorList>
            <person name="Tan A.W."/>
            <person name="Francischetti I.M."/>
            <person name="Slovak M."/>
            <person name="Kini R.M."/>
            <person name="Ribeiro J.M."/>
        </authorList>
    </citation>
    <scope>NUCLEOTIDE SEQUENCE</scope>
    <source>
        <tissue evidence="2">Salivary gland</tissue>
    </source>
</reference>
<evidence type="ECO:0000256" key="1">
    <source>
        <dbReference type="SAM" id="SignalP"/>
    </source>
</evidence>
<protein>
    <submittedName>
        <fullName evidence="2">Putative secreted peptide</fullName>
    </submittedName>
</protein>
<dbReference type="AlphaFoldDB" id="L7MA43"/>
<sequence>MKALQCVLLFSIISTIMCGVWDHKKCLAFCRPSRANSTNCGDGCKCHPFRYVPLVGGCLDVSLPVPWMFRPLRRFLGK</sequence>
<keyword evidence="1" id="KW-0732">Signal</keyword>
<accession>L7MA43</accession>
<reference evidence="2" key="1">
    <citation type="submission" date="2012-11" db="EMBL/GenBank/DDBJ databases">
        <authorList>
            <person name="Lucero-Rivera Y.E."/>
            <person name="Tovar-Ramirez D."/>
        </authorList>
    </citation>
    <scope>NUCLEOTIDE SEQUENCE</scope>
    <source>
        <tissue evidence="2">Salivary gland</tissue>
    </source>
</reference>
<feature type="chain" id="PRO_5003981512" evidence="1">
    <location>
        <begin position="19"/>
        <end position="78"/>
    </location>
</feature>
<name>L7MA43_RHIPC</name>
<evidence type="ECO:0000313" key="2">
    <source>
        <dbReference type="EMBL" id="JAA60925.1"/>
    </source>
</evidence>
<organism evidence="2">
    <name type="scientific">Rhipicephalus pulchellus</name>
    <name type="common">Yellow backed tick</name>
    <name type="synonym">Dermacentor pulchellus</name>
    <dbReference type="NCBI Taxonomy" id="72859"/>
    <lineage>
        <taxon>Eukaryota</taxon>
        <taxon>Metazoa</taxon>
        <taxon>Ecdysozoa</taxon>
        <taxon>Arthropoda</taxon>
        <taxon>Chelicerata</taxon>
        <taxon>Arachnida</taxon>
        <taxon>Acari</taxon>
        <taxon>Parasitiformes</taxon>
        <taxon>Ixodida</taxon>
        <taxon>Ixodoidea</taxon>
        <taxon>Ixodidae</taxon>
        <taxon>Rhipicephalinae</taxon>
        <taxon>Rhipicephalus</taxon>
        <taxon>Rhipicephalus</taxon>
    </lineage>
</organism>
<proteinExistence type="evidence at transcript level"/>
<dbReference type="EMBL" id="GACK01004109">
    <property type="protein sequence ID" value="JAA60925.1"/>
    <property type="molecule type" value="mRNA"/>
</dbReference>
<feature type="signal peptide" evidence="1">
    <location>
        <begin position="1"/>
        <end position="18"/>
    </location>
</feature>